<evidence type="ECO:0000259" key="2">
    <source>
        <dbReference type="Pfam" id="PF14959"/>
    </source>
</evidence>
<dbReference type="Proteomes" id="UP000837857">
    <property type="component" value="Chromosome 2"/>
</dbReference>
<feature type="region of interest" description="Disordered" evidence="1">
    <location>
        <begin position="972"/>
        <end position="1003"/>
    </location>
</feature>
<protein>
    <recommendedName>
        <fullName evidence="2">Gamma-secretase-activating protein C-terminal domain-containing protein</fullName>
    </recommendedName>
</protein>
<dbReference type="PANTHER" id="PTHR13630">
    <property type="entry name" value="GAMMA-SECRETASE-ACTIVATING PROTEIN"/>
    <property type="match status" value="1"/>
</dbReference>
<proteinExistence type="predicted"/>
<dbReference type="InterPro" id="IPR028010">
    <property type="entry name" value="GSAP_C_dom"/>
</dbReference>
<dbReference type="InterPro" id="IPR026172">
    <property type="entry name" value="GSAP_fam"/>
</dbReference>
<evidence type="ECO:0000256" key="1">
    <source>
        <dbReference type="SAM" id="MobiDB-lite"/>
    </source>
</evidence>
<gene>
    <name evidence="3" type="ORF">IPOD504_LOCUS7099</name>
</gene>
<organism evidence="3 4">
    <name type="scientific">Iphiclides podalirius</name>
    <name type="common">scarce swallowtail</name>
    <dbReference type="NCBI Taxonomy" id="110791"/>
    <lineage>
        <taxon>Eukaryota</taxon>
        <taxon>Metazoa</taxon>
        <taxon>Ecdysozoa</taxon>
        <taxon>Arthropoda</taxon>
        <taxon>Hexapoda</taxon>
        <taxon>Insecta</taxon>
        <taxon>Pterygota</taxon>
        <taxon>Neoptera</taxon>
        <taxon>Endopterygota</taxon>
        <taxon>Lepidoptera</taxon>
        <taxon>Glossata</taxon>
        <taxon>Ditrysia</taxon>
        <taxon>Papilionoidea</taxon>
        <taxon>Papilionidae</taxon>
        <taxon>Papilioninae</taxon>
        <taxon>Iphiclides</taxon>
    </lineage>
</organism>
<dbReference type="EMBL" id="OW152814">
    <property type="protein sequence ID" value="CAH2049917.1"/>
    <property type="molecule type" value="Genomic_DNA"/>
</dbReference>
<feature type="compositionally biased region" description="Basic and acidic residues" evidence="1">
    <location>
        <begin position="992"/>
        <end position="1003"/>
    </location>
</feature>
<reference evidence="3" key="1">
    <citation type="submission" date="2022-03" db="EMBL/GenBank/DDBJ databases">
        <authorList>
            <person name="Martin H S."/>
        </authorList>
    </citation>
    <scope>NUCLEOTIDE SEQUENCE</scope>
</reference>
<evidence type="ECO:0000313" key="3">
    <source>
        <dbReference type="EMBL" id="CAH2049917.1"/>
    </source>
</evidence>
<name>A0ABN8I755_9NEOP</name>
<accession>A0ABN8I755</accession>
<feature type="non-terminal residue" evidence="3">
    <location>
        <position position="1029"/>
    </location>
</feature>
<evidence type="ECO:0000313" key="4">
    <source>
        <dbReference type="Proteomes" id="UP000837857"/>
    </source>
</evidence>
<feature type="domain" description="Gamma-secretase-activating protein C-terminal" evidence="2">
    <location>
        <begin position="702"/>
        <end position="809"/>
    </location>
</feature>
<dbReference type="PANTHER" id="PTHR13630:SF1">
    <property type="entry name" value="GAMMA-SECRETASE-ACTIVATING PROTEIN"/>
    <property type="match status" value="1"/>
</dbReference>
<keyword evidence="4" id="KW-1185">Reference proteome</keyword>
<sequence>MTQQNLAVKLCGVLQAQADEEITAREWRLLGQEQDGTQVLSWVSVKNNKEVMNIGVYTNSTKTLSILYTFEEKINIIQASVNSTQSLLIYVVKILPKEDEESQESLYCPYLISLLPDKISEPEEIEECSTRQIMLQYIYGKSNKYSPGIRNDRFLLFKHLEYIKIYRSPMFLNECDDGTEKWGFDGIYPEPETIVKVFSWAQWDCVNQVLFYIHYRLPAHSFAEGEEVKSPSEMTPTLSALQFHADLPHETVLNIPLSLPQAAGAGAACGSYEDDPVPLRVHDCGLDLHIVCDTRGILCVCHHYLYKPLDDSTTSLVLEDSAELKESGVNFAYSVTLLHHGCVVHSVVPDLPWNLAKSLRPSYTLYEDNHLLVNIPMLFTHLIDISMSHEPCSHVVIPMEQTESGPSLAPLLGWGPHAMVDLNTLDVVTMTIAEKELVATFKSDTVIENKLGIIHYLLLHEGNLELAEELVSWACVSQRECAGGVQRIMQEYLVGYTYAATRRSLPASALPLMAMLPFSLHLKFADVKAGDVSVSVSQEKLWNSAAVVLAPRQRVSQFAEDTWTRLWRALTAKPRRRLQPPDVLDRLRVSLHCYQPEALSRCSTPLSPTASGPMAPRRSSFAPQDSLPFYELDVCTASKQEHIIAACLRIGCYDAVGQNLRAVSVHLLRERGEAGEGRGGGEAAAPEGGVHALGTRWASAQLEAARSLCRAATRAAAVPAHQRGFALIDEMDPTHALILFKILEQYYLAAESVAFPLPQGFSSFFTYLGYRTLPFHAFVQHVHRNVFELQIDVLKAIITGRDDDDKRTVNNKLRLVQLAGEARGRRALGAWRHRAALQLRARDHAAALLSGGLSATHERARHRPLRDTDAGLCHTVPGNARCATQVRLPGRLARGCLFCVSERRFIVIGQCKTRTSGWSLSDSVCIVEVDLCDWPLVLKMLACVMRCQAPPAARRSGHSRSAVWRAPLAPGHVPRSADCQGEPQRARLQPHHRGDPRVDPTRDCRVNTRACLDASRNQPEEPSPVDFYT</sequence>
<dbReference type="Pfam" id="PF14959">
    <property type="entry name" value="GSAP-16"/>
    <property type="match status" value="1"/>
</dbReference>